<accession>A0A1A6GW40</accession>
<keyword evidence="3" id="KW-1185">Reference proteome</keyword>
<feature type="region of interest" description="Disordered" evidence="1">
    <location>
        <begin position="12"/>
        <end position="98"/>
    </location>
</feature>
<evidence type="ECO:0000313" key="3">
    <source>
        <dbReference type="Proteomes" id="UP000092124"/>
    </source>
</evidence>
<evidence type="ECO:0000313" key="2">
    <source>
        <dbReference type="EMBL" id="OBS70548.1"/>
    </source>
</evidence>
<sequence length="194" mass="20650">MAKAIFLIQQSGPAPPLTEGLTAAPAGIGGDPKSSAAWLLSQESELPHSTAHKSVQVPIGGAEDRVIATQKKEGRGTKDKKSQNQDTVGTDCSAGFGLPKLLGQELDSKTLKLRSEQDFPMASDSTEKKSQSTCKWGHDASRRSMVPWPSASRSEVTPTLQSGKLEDANNLAAGTRRSALNVKDLLNSKALQNW</sequence>
<organism evidence="2 3">
    <name type="scientific">Neotoma lepida</name>
    <name type="common">Desert woodrat</name>
    <dbReference type="NCBI Taxonomy" id="56216"/>
    <lineage>
        <taxon>Eukaryota</taxon>
        <taxon>Metazoa</taxon>
        <taxon>Chordata</taxon>
        <taxon>Craniata</taxon>
        <taxon>Vertebrata</taxon>
        <taxon>Euteleostomi</taxon>
        <taxon>Mammalia</taxon>
        <taxon>Eutheria</taxon>
        <taxon>Euarchontoglires</taxon>
        <taxon>Glires</taxon>
        <taxon>Rodentia</taxon>
        <taxon>Myomorpha</taxon>
        <taxon>Muroidea</taxon>
        <taxon>Cricetidae</taxon>
        <taxon>Neotominae</taxon>
        <taxon>Neotoma</taxon>
    </lineage>
</organism>
<name>A0A1A6GW40_NEOLE</name>
<feature type="compositionally biased region" description="Polar residues" evidence="1">
    <location>
        <begin position="151"/>
        <end position="162"/>
    </location>
</feature>
<dbReference type="AlphaFoldDB" id="A0A1A6GW40"/>
<reference evidence="2 3" key="1">
    <citation type="submission" date="2016-06" db="EMBL/GenBank/DDBJ databases">
        <title>The Draft Genome Sequence and Annotation of the Desert Woodrat Neotoma lepida.</title>
        <authorList>
            <person name="Campbell M."/>
            <person name="Oakeson K.F."/>
            <person name="Yandell M."/>
            <person name="Halpert J.R."/>
            <person name="Dearing D."/>
        </authorList>
    </citation>
    <scope>NUCLEOTIDE SEQUENCE [LARGE SCALE GENOMIC DNA]</scope>
    <source>
        <strain evidence="2">417</strain>
        <tissue evidence="2">Liver</tissue>
    </source>
</reference>
<comment type="caution">
    <text evidence="2">The sequence shown here is derived from an EMBL/GenBank/DDBJ whole genome shotgun (WGS) entry which is preliminary data.</text>
</comment>
<feature type="compositionally biased region" description="Basic and acidic residues" evidence="1">
    <location>
        <begin position="62"/>
        <end position="83"/>
    </location>
</feature>
<dbReference type="EMBL" id="LZPO01066301">
    <property type="protein sequence ID" value="OBS70548.1"/>
    <property type="molecule type" value="Genomic_DNA"/>
</dbReference>
<proteinExistence type="predicted"/>
<dbReference type="Proteomes" id="UP000092124">
    <property type="component" value="Unassembled WGS sequence"/>
</dbReference>
<feature type="region of interest" description="Disordered" evidence="1">
    <location>
        <begin position="115"/>
        <end position="169"/>
    </location>
</feature>
<evidence type="ECO:0000256" key="1">
    <source>
        <dbReference type="SAM" id="MobiDB-lite"/>
    </source>
</evidence>
<protein>
    <submittedName>
        <fullName evidence="2">Uncharacterized protein</fullName>
    </submittedName>
</protein>
<gene>
    <name evidence="2" type="ORF">A6R68_00907</name>
</gene>
<feature type="compositionally biased region" description="Basic and acidic residues" evidence="1">
    <location>
        <begin position="125"/>
        <end position="142"/>
    </location>
</feature>